<evidence type="ECO:0000313" key="9">
    <source>
        <dbReference type="EMBL" id="KJZ75803.1"/>
    </source>
</evidence>
<dbReference type="Gene3D" id="1.20.1720.10">
    <property type="entry name" value="Multidrug resistance protein D"/>
    <property type="match status" value="1"/>
</dbReference>
<feature type="transmembrane region" description="Helical" evidence="7">
    <location>
        <begin position="153"/>
        <end position="176"/>
    </location>
</feature>
<dbReference type="Gene3D" id="1.20.1250.20">
    <property type="entry name" value="MFS general substrate transporter like domains"/>
    <property type="match status" value="1"/>
</dbReference>
<feature type="transmembrane region" description="Helical" evidence="7">
    <location>
        <begin position="308"/>
        <end position="328"/>
    </location>
</feature>
<feature type="transmembrane region" description="Helical" evidence="7">
    <location>
        <begin position="680"/>
        <end position="704"/>
    </location>
</feature>
<keyword evidence="5 7" id="KW-0472">Membrane</keyword>
<dbReference type="AlphaFoldDB" id="A0A0F7ZV11"/>
<dbReference type="InterPro" id="IPR020846">
    <property type="entry name" value="MFS_dom"/>
</dbReference>
<dbReference type="EMBL" id="KQ030515">
    <property type="protein sequence ID" value="KJZ75803.1"/>
    <property type="molecule type" value="Genomic_DNA"/>
</dbReference>
<keyword evidence="2" id="KW-0813">Transport</keyword>
<feature type="region of interest" description="Disordered" evidence="6">
    <location>
        <begin position="472"/>
        <end position="507"/>
    </location>
</feature>
<dbReference type="InterPro" id="IPR011701">
    <property type="entry name" value="MFS"/>
</dbReference>
<dbReference type="GO" id="GO:0022857">
    <property type="term" value="F:transmembrane transporter activity"/>
    <property type="evidence" value="ECO:0007669"/>
    <property type="project" value="InterPro"/>
</dbReference>
<reference evidence="9 10" key="1">
    <citation type="journal article" date="2014" name="Genome Biol. Evol.">
        <title>Comparative genomics and transcriptomics analyses reveal divergent lifestyle features of nematode endoparasitic fungus Hirsutella minnesotensis.</title>
        <authorList>
            <person name="Lai Y."/>
            <person name="Liu K."/>
            <person name="Zhang X."/>
            <person name="Zhang X."/>
            <person name="Li K."/>
            <person name="Wang N."/>
            <person name="Shu C."/>
            <person name="Wu Y."/>
            <person name="Wang C."/>
            <person name="Bushley K.E."/>
            <person name="Xiang M."/>
            <person name="Liu X."/>
        </authorList>
    </citation>
    <scope>NUCLEOTIDE SEQUENCE [LARGE SCALE GENOMIC DNA]</scope>
    <source>
        <strain evidence="9 10">3608</strain>
    </source>
</reference>
<dbReference type="SUPFAM" id="SSF103473">
    <property type="entry name" value="MFS general substrate transporter"/>
    <property type="match status" value="1"/>
</dbReference>
<feature type="transmembrane region" description="Helical" evidence="7">
    <location>
        <begin position="196"/>
        <end position="215"/>
    </location>
</feature>
<keyword evidence="3 7" id="KW-0812">Transmembrane</keyword>
<evidence type="ECO:0000256" key="6">
    <source>
        <dbReference type="SAM" id="MobiDB-lite"/>
    </source>
</evidence>
<feature type="transmembrane region" description="Helical" evidence="7">
    <location>
        <begin position="716"/>
        <end position="736"/>
    </location>
</feature>
<feature type="transmembrane region" description="Helical" evidence="7">
    <location>
        <begin position="564"/>
        <end position="588"/>
    </location>
</feature>
<feature type="transmembrane region" description="Helical" evidence="7">
    <location>
        <begin position="748"/>
        <end position="770"/>
    </location>
</feature>
<dbReference type="OrthoDB" id="4500315at2759"/>
<feature type="region of interest" description="Disordered" evidence="6">
    <location>
        <begin position="419"/>
        <end position="458"/>
    </location>
</feature>
<organism evidence="9 10">
    <name type="scientific">Hirsutella minnesotensis 3608</name>
    <dbReference type="NCBI Taxonomy" id="1043627"/>
    <lineage>
        <taxon>Eukaryota</taxon>
        <taxon>Fungi</taxon>
        <taxon>Dikarya</taxon>
        <taxon>Ascomycota</taxon>
        <taxon>Pezizomycotina</taxon>
        <taxon>Sordariomycetes</taxon>
        <taxon>Hypocreomycetidae</taxon>
        <taxon>Hypocreales</taxon>
        <taxon>Ophiocordycipitaceae</taxon>
        <taxon>Hirsutella</taxon>
    </lineage>
</organism>
<dbReference type="PANTHER" id="PTHR23502:SF4">
    <property type="entry name" value="MAJOR FACILITATOR SUPERFAMILY (MFS) PROFILE DOMAIN-CONTAINING PROTEIN-RELATED"/>
    <property type="match status" value="1"/>
</dbReference>
<dbReference type="GO" id="GO:0005886">
    <property type="term" value="C:plasma membrane"/>
    <property type="evidence" value="ECO:0007669"/>
    <property type="project" value="TreeGrafter"/>
</dbReference>
<evidence type="ECO:0000256" key="1">
    <source>
        <dbReference type="ARBA" id="ARBA00004141"/>
    </source>
</evidence>
<feature type="transmembrane region" description="Helical" evidence="7">
    <location>
        <begin position="249"/>
        <end position="272"/>
    </location>
</feature>
<evidence type="ECO:0000259" key="8">
    <source>
        <dbReference type="PROSITE" id="PS50850"/>
    </source>
</evidence>
<dbReference type="FunFam" id="1.20.1720.10:FF:000009">
    <property type="entry name" value="MFS multidrug transporter"/>
    <property type="match status" value="1"/>
</dbReference>
<feature type="compositionally biased region" description="Basic and acidic residues" evidence="6">
    <location>
        <begin position="1"/>
        <end position="12"/>
    </location>
</feature>
<dbReference type="FunFam" id="1.20.1250.20:FF:000396">
    <property type="entry name" value="MFS general substrate transporter"/>
    <property type="match status" value="1"/>
</dbReference>
<protein>
    <recommendedName>
        <fullName evidence="8">Major facilitator superfamily (MFS) profile domain-containing protein</fullName>
    </recommendedName>
</protein>
<evidence type="ECO:0000313" key="10">
    <source>
        <dbReference type="Proteomes" id="UP000054481"/>
    </source>
</evidence>
<feature type="compositionally biased region" description="Low complexity" evidence="6">
    <location>
        <begin position="94"/>
        <end position="116"/>
    </location>
</feature>
<dbReference type="Pfam" id="PF07690">
    <property type="entry name" value="MFS_1"/>
    <property type="match status" value="2"/>
</dbReference>
<feature type="region of interest" description="Disordered" evidence="6">
    <location>
        <begin position="1"/>
        <end position="41"/>
    </location>
</feature>
<feature type="region of interest" description="Disordered" evidence="6">
    <location>
        <begin position="76"/>
        <end position="144"/>
    </location>
</feature>
<feature type="transmembrane region" description="Helical" evidence="7">
    <location>
        <begin position="653"/>
        <end position="674"/>
    </location>
</feature>
<feature type="region of interest" description="Disordered" evidence="6">
    <location>
        <begin position="358"/>
        <end position="377"/>
    </location>
</feature>
<feature type="transmembrane region" description="Helical" evidence="7">
    <location>
        <begin position="220"/>
        <end position="237"/>
    </location>
</feature>
<keyword evidence="10" id="KW-1185">Reference proteome</keyword>
<sequence>MTSSKDLKDPPSRWRISRLFGSRQPAGNDASQGTAGHSKWSMGVLNDKETVEVPGSVLLLASDRNEPLGLRNVRARTSHSSIPTGFPIDPAAVTPGGSRRLSSTSPLPSQQRQSRQNQDQEKKKTSDGVIILDPQPDDSANDPLNWPDWRRDVALLSLGFYCMLGGGFTPIIAAGFTDVARDYHVDVEAVSLTTGLYMMGLGVGSVIASPTAILFGKRPMYLASAIILIGTCLWAAWSPSFSSLLAARVFQGVAISPVECLPSATIAEIFFLHERAYRIGIYTLLLLSGKNLIPLISAAIIGRYGWRWVFWILSMVIGFGFILLFLFVPETFWDRTPTRRASSRPGFLRRLSSARNIHKTDGSPADAVKDPQGASPLGAAERHDELHVDYASAPGHGLSQSGSSAIATPRTAYAAAARHVSWSQGADPEKQADQALDSERSKQEPPKAKARHHTPALDTNVPIIELPDETADVEGDGSVPQRGNILTPHRVSTPGSESNVDYFSRGPNLDNEKIPASMLRAPPKVQAYTHNLRHQPPQTFVQQLRPFHGRLNHDKWLKVMVRPFILFAYPAVLWSSAIYACSIGWLIVISETMAIIYRDPTIYNFNALQTGLVYISPFVGGILGTGVAGRISDVIVRSMSRRNGGLYEPEFRLVMALPVLLATCIGLMGFGWSAEQHDHWIVPTLFFGILSFGCSLGSTTAITFCVDSYRQYAGEALVTLNFSKNVLHGLVFSLFVAHWMEEDGPRRVYMWLGIIQLILCLFTIPLYFYGKRARMWTVRKNFMEKF</sequence>
<keyword evidence="4 7" id="KW-1133">Transmembrane helix</keyword>
<gene>
    <name evidence="9" type="ORF">HIM_04960</name>
</gene>
<feature type="transmembrane region" description="Helical" evidence="7">
    <location>
        <begin position="279"/>
        <end position="302"/>
    </location>
</feature>
<feature type="compositionally biased region" description="Basic and acidic residues" evidence="6">
    <location>
        <begin position="427"/>
        <end position="447"/>
    </location>
</feature>
<dbReference type="Proteomes" id="UP000054481">
    <property type="component" value="Unassembled WGS sequence"/>
</dbReference>
<evidence type="ECO:0000256" key="7">
    <source>
        <dbReference type="SAM" id="Phobius"/>
    </source>
</evidence>
<accession>A0A0F7ZV11</accession>
<feature type="domain" description="Major facilitator superfamily (MFS) profile" evidence="8">
    <location>
        <begin position="154"/>
        <end position="771"/>
    </location>
</feature>
<evidence type="ECO:0000256" key="4">
    <source>
        <dbReference type="ARBA" id="ARBA00022989"/>
    </source>
</evidence>
<dbReference type="PANTHER" id="PTHR23502">
    <property type="entry name" value="MAJOR FACILITATOR SUPERFAMILY"/>
    <property type="match status" value="1"/>
</dbReference>
<dbReference type="InterPro" id="IPR036259">
    <property type="entry name" value="MFS_trans_sf"/>
</dbReference>
<feature type="transmembrane region" description="Helical" evidence="7">
    <location>
        <begin position="608"/>
        <end position="632"/>
    </location>
</feature>
<evidence type="ECO:0000256" key="5">
    <source>
        <dbReference type="ARBA" id="ARBA00023136"/>
    </source>
</evidence>
<comment type="subcellular location">
    <subcellularLocation>
        <location evidence="1">Membrane</location>
        <topology evidence="1">Multi-pass membrane protein</topology>
    </subcellularLocation>
</comment>
<evidence type="ECO:0000256" key="2">
    <source>
        <dbReference type="ARBA" id="ARBA00022448"/>
    </source>
</evidence>
<proteinExistence type="predicted"/>
<name>A0A0F7ZV11_9HYPO</name>
<evidence type="ECO:0000256" key="3">
    <source>
        <dbReference type="ARBA" id="ARBA00022692"/>
    </source>
</evidence>
<dbReference type="PROSITE" id="PS50850">
    <property type="entry name" value="MFS"/>
    <property type="match status" value="1"/>
</dbReference>